<dbReference type="GO" id="GO:0008757">
    <property type="term" value="F:S-adenosylmethionine-dependent methyltransferase activity"/>
    <property type="evidence" value="ECO:0007669"/>
    <property type="project" value="UniProtKB-ARBA"/>
</dbReference>
<protein>
    <recommendedName>
        <fullName evidence="4">Methyltransferase domain-containing protein</fullName>
    </recommendedName>
</protein>
<name>A0A139HBX9_9PEZI</name>
<dbReference type="GO" id="GO:0005829">
    <property type="term" value="C:cytosol"/>
    <property type="evidence" value="ECO:0007669"/>
    <property type="project" value="TreeGrafter"/>
</dbReference>
<dbReference type="Gene3D" id="3.40.50.150">
    <property type="entry name" value="Vaccinia Virus protein VP39"/>
    <property type="match status" value="1"/>
</dbReference>
<feature type="region of interest" description="Disordered" evidence="1">
    <location>
        <begin position="896"/>
        <end position="935"/>
    </location>
</feature>
<feature type="compositionally biased region" description="Pro residues" evidence="1">
    <location>
        <begin position="440"/>
        <end position="457"/>
    </location>
</feature>
<dbReference type="PANTHER" id="PTHR14614:SF132">
    <property type="entry name" value="PROTEIN-LYSINE METHYLTRANSFERASE C42C1.13"/>
    <property type="match status" value="1"/>
</dbReference>
<comment type="caution">
    <text evidence="2">The sequence shown here is derived from an EMBL/GenBank/DDBJ whole genome shotgun (WGS) entry which is preliminary data.</text>
</comment>
<dbReference type="InterPro" id="IPR019410">
    <property type="entry name" value="Methyltransf_16"/>
</dbReference>
<dbReference type="OrthoDB" id="413520at2759"/>
<dbReference type="AlphaFoldDB" id="A0A139HBX9"/>
<dbReference type="PANTHER" id="PTHR14614">
    <property type="entry name" value="HEPATOCELLULAR CARCINOMA-ASSOCIATED ANTIGEN"/>
    <property type="match status" value="1"/>
</dbReference>
<reference evidence="2 3" key="1">
    <citation type="submission" date="2015-07" db="EMBL/GenBank/DDBJ databases">
        <title>Comparative genomics of the Sigatoka disease complex on banana suggests a link between parallel evolutionary changes in Pseudocercospora fijiensis and Pseudocercospora eumusae and increased virulence on the banana host.</title>
        <authorList>
            <person name="Chang T.-C."/>
            <person name="Salvucci A."/>
            <person name="Crous P.W."/>
            <person name="Stergiopoulos I."/>
        </authorList>
    </citation>
    <scope>NUCLEOTIDE SEQUENCE [LARGE SCALE GENOMIC DNA]</scope>
    <source>
        <strain evidence="2 3">CBS 114824</strain>
    </source>
</reference>
<dbReference type="EMBL" id="LFZN01000082">
    <property type="protein sequence ID" value="KXS99957.1"/>
    <property type="molecule type" value="Genomic_DNA"/>
</dbReference>
<evidence type="ECO:0000313" key="3">
    <source>
        <dbReference type="Proteomes" id="UP000070133"/>
    </source>
</evidence>
<dbReference type="SUPFAM" id="SSF53335">
    <property type="entry name" value="S-adenosyl-L-methionine-dependent methyltransferases"/>
    <property type="match status" value="1"/>
</dbReference>
<dbReference type="CDD" id="cd02440">
    <property type="entry name" value="AdoMet_MTases"/>
    <property type="match status" value="1"/>
</dbReference>
<evidence type="ECO:0000313" key="2">
    <source>
        <dbReference type="EMBL" id="KXS99957.1"/>
    </source>
</evidence>
<proteinExistence type="predicted"/>
<evidence type="ECO:0000256" key="1">
    <source>
        <dbReference type="SAM" id="MobiDB-lite"/>
    </source>
</evidence>
<evidence type="ECO:0008006" key="4">
    <source>
        <dbReference type="Google" id="ProtNLM"/>
    </source>
</evidence>
<gene>
    <name evidence="2" type="ORF">AC578_813</name>
</gene>
<dbReference type="STRING" id="321146.A0A139HBX9"/>
<dbReference type="Pfam" id="PF10294">
    <property type="entry name" value="Methyltransf_16"/>
    <property type="match status" value="1"/>
</dbReference>
<feature type="region of interest" description="Disordered" evidence="1">
    <location>
        <begin position="419"/>
        <end position="510"/>
    </location>
</feature>
<accession>A0A139HBX9</accession>
<sequence length="935" mass="102850">MHYVRFLKTPKVRVDRGTVTLQAVLTLTTDLGETFYPNALELIACLRDTADDGDIYLRKKLQWEAGARAVNVSIDLSRQDIEWPACMHVAVRGHKSTAWGYMPPFVEAWSGALNPTKGQFASGWRVERRFTNSMERQLSLLEDAGDSIARHLWDGSQALAQHIDHTLSLQNQDTLPLLEYVLLQATYRRLHAIELGCGCGTVGISVAQAIPDCDILLTDLDDVTELVEANIERCNAAMSSKVRFQALDWLEPLPQNLETRKNDLIIVSECTYNTDTLEPLVGTLVSLILRSPKAVICVCTKTRHESEAVFFDLMRNAGLIEEGSMRLPLPGEPGHGYSDSATDVGLHLFHGKDHRLSLSPRNQSEDQVPNMTPARLLSLLPLPLASLTSAGPISVRARFNETSLAESLDGQTVSVADGVLEKRAPPPPIDWDKIGNQWNAPPPGGSVPPPAVPPNQPHPGTAHGDPMDIDAPGPSRPRPGVAAGGATVVDPQQEASTRPKGKGKATAATDSGQPVYNAVLRRYEHLGRTMYNQWLWAPTVQEACNLMSMPASVGGLGPDPHLTSWDRSTSMTTVGLSRYWTYAFDNPNFSQQPSFDLKAVLNGLVVGHQDGTGVLTPRTVGTELYPQGPNAIFTMDQNVGYMSNAREQKQPLQQGYTTLINPIDGVIIALRSLDAVTAWERQHNRQLSVEDRPKLWTWSDTTWKAWMGIRTPQAKGPNSFTALYQPSGTTLVWSQFPPRLPLAQLALTRDNLNHIIVVNLNDQDTLNIIDECLASRPIVDRLQGFTNDRGESFAIGHWCFYALMATESSTMIPAFLAQHRGDPQFGQKVLWNVNILMPPPQAGQTKQATLRWQITADLNQAQVFKQANEKFWAPQKEGDELPEGFCYPRLGYEDEVILPSPGGTPPTVSSPADLAARSTKDDESPNTPPSIVSPH</sequence>
<keyword evidence="3" id="KW-1185">Reference proteome</keyword>
<dbReference type="InterPro" id="IPR029063">
    <property type="entry name" value="SAM-dependent_MTases_sf"/>
</dbReference>
<feature type="compositionally biased region" description="Low complexity" evidence="1">
    <location>
        <begin position="899"/>
        <end position="911"/>
    </location>
</feature>
<organism evidence="2 3">
    <name type="scientific">Pseudocercospora eumusae</name>
    <dbReference type="NCBI Taxonomy" id="321146"/>
    <lineage>
        <taxon>Eukaryota</taxon>
        <taxon>Fungi</taxon>
        <taxon>Dikarya</taxon>
        <taxon>Ascomycota</taxon>
        <taxon>Pezizomycotina</taxon>
        <taxon>Dothideomycetes</taxon>
        <taxon>Dothideomycetidae</taxon>
        <taxon>Mycosphaerellales</taxon>
        <taxon>Mycosphaerellaceae</taxon>
        <taxon>Pseudocercospora</taxon>
    </lineage>
</organism>
<dbReference type="Proteomes" id="UP000070133">
    <property type="component" value="Unassembled WGS sequence"/>
</dbReference>